<protein>
    <submittedName>
        <fullName evidence="2">Uncharacterized protein</fullName>
    </submittedName>
</protein>
<accession>A0AAV4TPU4</accession>
<sequence length="100" mass="11139">METLMPTNRPAKPTTSNKHRLCILILQKIQIPKSPFLNIRKCKILELPAYNSDYFPIECQKRSPKLDTCHAILMGDFSSLSGPASNLEDVSDPSKNSPGP</sequence>
<reference evidence="2 3" key="1">
    <citation type="submission" date="2021-06" db="EMBL/GenBank/DDBJ databases">
        <title>Caerostris darwini draft genome.</title>
        <authorList>
            <person name="Kono N."/>
            <person name="Arakawa K."/>
        </authorList>
    </citation>
    <scope>NUCLEOTIDE SEQUENCE [LARGE SCALE GENOMIC DNA]</scope>
</reference>
<evidence type="ECO:0000313" key="3">
    <source>
        <dbReference type="Proteomes" id="UP001054837"/>
    </source>
</evidence>
<proteinExistence type="predicted"/>
<evidence type="ECO:0000256" key="1">
    <source>
        <dbReference type="SAM" id="MobiDB-lite"/>
    </source>
</evidence>
<feature type="region of interest" description="Disordered" evidence="1">
    <location>
        <begin position="79"/>
        <end position="100"/>
    </location>
</feature>
<comment type="caution">
    <text evidence="2">The sequence shown here is derived from an EMBL/GenBank/DDBJ whole genome shotgun (WGS) entry which is preliminary data.</text>
</comment>
<name>A0AAV4TPU4_9ARAC</name>
<evidence type="ECO:0000313" key="2">
    <source>
        <dbReference type="EMBL" id="GIY47131.1"/>
    </source>
</evidence>
<dbReference type="Proteomes" id="UP001054837">
    <property type="component" value="Unassembled WGS sequence"/>
</dbReference>
<gene>
    <name evidence="2" type="ORF">CDAR_476281</name>
</gene>
<dbReference type="EMBL" id="BPLQ01009870">
    <property type="protein sequence ID" value="GIY47131.1"/>
    <property type="molecule type" value="Genomic_DNA"/>
</dbReference>
<keyword evidence="3" id="KW-1185">Reference proteome</keyword>
<dbReference type="AlphaFoldDB" id="A0AAV4TPU4"/>
<organism evidence="2 3">
    <name type="scientific">Caerostris darwini</name>
    <dbReference type="NCBI Taxonomy" id="1538125"/>
    <lineage>
        <taxon>Eukaryota</taxon>
        <taxon>Metazoa</taxon>
        <taxon>Ecdysozoa</taxon>
        <taxon>Arthropoda</taxon>
        <taxon>Chelicerata</taxon>
        <taxon>Arachnida</taxon>
        <taxon>Araneae</taxon>
        <taxon>Araneomorphae</taxon>
        <taxon>Entelegynae</taxon>
        <taxon>Araneoidea</taxon>
        <taxon>Araneidae</taxon>
        <taxon>Caerostris</taxon>
    </lineage>
</organism>